<evidence type="ECO:0000256" key="3">
    <source>
        <dbReference type="ARBA" id="ARBA00022679"/>
    </source>
</evidence>
<organism evidence="8 9">
    <name type="scientific">Heracleum sosnowskyi</name>
    <dbReference type="NCBI Taxonomy" id="360622"/>
    <lineage>
        <taxon>Eukaryota</taxon>
        <taxon>Viridiplantae</taxon>
        <taxon>Streptophyta</taxon>
        <taxon>Embryophyta</taxon>
        <taxon>Tracheophyta</taxon>
        <taxon>Spermatophyta</taxon>
        <taxon>Magnoliopsida</taxon>
        <taxon>eudicotyledons</taxon>
        <taxon>Gunneridae</taxon>
        <taxon>Pentapetalae</taxon>
        <taxon>asterids</taxon>
        <taxon>campanulids</taxon>
        <taxon>Apiales</taxon>
        <taxon>Apiaceae</taxon>
        <taxon>Apioideae</taxon>
        <taxon>apioid superclade</taxon>
        <taxon>Tordylieae</taxon>
        <taxon>Tordyliinae</taxon>
        <taxon>Heracleum</taxon>
    </lineage>
</organism>
<evidence type="ECO:0000256" key="4">
    <source>
        <dbReference type="ARBA" id="ARBA00022692"/>
    </source>
</evidence>
<keyword evidence="4" id="KW-0812">Transmembrane</keyword>
<name>A0AAD8HN94_9APIA</name>
<dbReference type="EMBL" id="JAUIZM010000008">
    <property type="protein sequence ID" value="KAK1369464.1"/>
    <property type="molecule type" value="Genomic_DNA"/>
</dbReference>
<evidence type="ECO:0000313" key="8">
    <source>
        <dbReference type="EMBL" id="KAK1369464.1"/>
    </source>
</evidence>
<keyword evidence="6" id="KW-1133">Transmembrane helix</keyword>
<dbReference type="GO" id="GO:0005789">
    <property type="term" value="C:endoplasmic reticulum membrane"/>
    <property type="evidence" value="ECO:0007669"/>
    <property type="project" value="UniProtKB-SubCell"/>
</dbReference>
<keyword evidence="2 8" id="KW-0328">Glycosyltransferase</keyword>
<reference evidence="8" key="2">
    <citation type="submission" date="2023-05" db="EMBL/GenBank/DDBJ databases">
        <authorList>
            <person name="Schelkunov M.I."/>
        </authorList>
    </citation>
    <scope>NUCLEOTIDE SEQUENCE</scope>
    <source>
        <strain evidence="8">Hsosn_3</strain>
        <tissue evidence="8">Leaf</tissue>
    </source>
</reference>
<dbReference type="AlphaFoldDB" id="A0AAD8HN94"/>
<protein>
    <submittedName>
        <fullName evidence="8">Mannosyltransferase</fullName>
    </submittedName>
</protein>
<evidence type="ECO:0000256" key="5">
    <source>
        <dbReference type="ARBA" id="ARBA00022824"/>
    </source>
</evidence>
<sequence>MVGKACLEAILLMLFEWLLAKLQRFLYPIYPLVCIAASAVIDSFPDLFRDKYSSIDNSFLVTAAKLLRPFILGIILCCSHARTFSLIHGYSAPIKIYKHLDHYDNGRQGDNFK</sequence>
<dbReference type="Pfam" id="PF03901">
    <property type="entry name" value="Glyco_transf_22"/>
    <property type="match status" value="1"/>
</dbReference>
<evidence type="ECO:0000313" key="9">
    <source>
        <dbReference type="Proteomes" id="UP001237642"/>
    </source>
</evidence>
<gene>
    <name evidence="8" type="ORF">POM88_035556</name>
</gene>
<comment type="subcellular location">
    <subcellularLocation>
        <location evidence="1">Endoplasmic reticulum membrane</location>
        <topology evidence="1">Multi-pass membrane protein</topology>
    </subcellularLocation>
</comment>
<dbReference type="GO" id="GO:0016757">
    <property type="term" value="F:glycosyltransferase activity"/>
    <property type="evidence" value="ECO:0007669"/>
    <property type="project" value="UniProtKB-KW"/>
</dbReference>
<evidence type="ECO:0000256" key="2">
    <source>
        <dbReference type="ARBA" id="ARBA00022676"/>
    </source>
</evidence>
<reference evidence="8" key="1">
    <citation type="submission" date="2023-02" db="EMBL/GenBank/DDBJ databases">
        <title>Genome of toxic invasive species Heracleum sosnowskyi carries increased number of genes despite the absence of recent whole-genome duplications.</title>
        <authorList>
            <person name="Schelkunov M."/>
            <person name="Shtratnikova V."/>
            <person name="Makarenko M."/>
            <person name="Klepikova A."/>
            <person name="Omelchenko D."/>
            <person name="Novikova G."/>
            <person name="Obukhova E."/>
            <person name="Bogdanov V."/>
            <person name="Penin A."/>
            <person name="Logacheva M."/>
        </authorList>
    </citation>
    <scope>NUCLEOTIDE SEQUENCE</scope>
    <source>
        <strain evidence="8">Hsosn_3</strain>
        <tissue evidence="8">Leaf</tissue>
    </source>
</reference>
<evidence type="ECO:0000256" key="6">
    <source>
        <dbReference type="ARBA" id="ARBA00022989"/>
    </source>
</evidence>
<accession>A0AAD8HN94</accession>
<keyword evidence="5" id="KW-0256">Endoplasmic reticulum</keyword>
<evidence type="ECO:0000256" key="1">
    <source>
        <dbReference type="ARBA" id="ARBA00004477"/>
    </source>
</evidence>
<dbReference type="InterPro" id="IPR005599">
    <property type="entry name" value="GPI_mannosylTrfase"/>
</dbReference>
<keyword evidence="7" id="KW-0472">Membrane</keyword>
<keyword evidence="9" id="KW-1185">Reference proteome</keyword>
<comment type="caution">
    <text evidence="8">The sequence shown here is derived from an EMBL/GenBank/DDBJ whole genome shotgun (WGS) entry which is preliminary data.</text>
</comment>
<proteinExistence type="predicted"/>
<keyword evidence="3" id="KW-0808">Transferase</keyword>
<dbReference type="Proteomes" id="UP001237642">
    <property type="component" value="Unassembled WGS sequence"/>
</dbReference>
<evidence type="ECO:0000256" key="7">
    <source>
        <dbReference type="ARBA" id="ARBA00023136"/>
    </source>
</evidence>